<dbReference type="PANTHER" id="PTHR30582">
    <property type="entry name" value="L,D-TRANSPEPTIDASE"/>
    <property type="match status" value="1"/>
</dbReference>
<gene>
    <name evidence="10" type="ORF">ISP17_16975</name>
</gene>
<dbReference type="EMBL" id="JADIKM010000005">
    <property type="protein sequence ID" value="MFK2905655.1"/>
    <property type="molecule type" value="Genomic_DNA"/>
</dbReference>
<keyword evidence="11" id="KW-1185">Reference proteome</keyword>
<evidence type="ECO:0000256" key="7">
    <source>
        <dbReference type="PROSITE-ProRule" id="PRU01373"/>
    </source>
</evidence>
<comment type="pathway">
    <text evidence="1 7">Cell wall biogenesis; peptidoglycan biosynthesis.</text>
</comment>
<dbReference type="Pfam" id="PF03734">
    <property type="entry name" value="YkuD"/>
    <property type="match status" value="1"/>
</dbReference>
<name>A0ABW8JWX5_9GAMM</name>
<evidence type="ECO:0000313" key="10">
    <source>
        <dbReference type="EMBL" id="MFK2905655.1"/>
    </source>
</evidence>
<dbReference type="RefSeq" id="WP_404635262.1">
    <property type="nucleotide sequence ID" value="NZ_JADIKM010000005.1"/>
</dbReference>
<feature type="active site" description="Nucleophile" evidence="7">
    <location>
        <position position="135"/>
    </location>
</feature>
<evidence type="ECO:0000256" key="5">
    <source>
        <dbReference type="ARBA" id="ARBA00022984"/>
    </source>
</evidence>
<evidence type="ECO:0000313" key="11">
    <source>
        <dbReference type="Proteomes" id="UP001620460"/>
    </source>
</evidence>
<evidence type="ECO:0000256" key="6">
    <source>
        <dbReference type="ARBA" id="ARBA00023316"/>
    </source>
</evidence>
<keyword evidence="5 7" id="KW-0573">Peptidoglycan synthesis</keyword>
<dbReference type="Proteomes" id="UP001620460">
    <property type="component" value="Unassembled WGS sequence"/>
</dbReference>
<evidence type="ECO:0000256" key="1">
    <source>
        <dbReference type="ARBA" id="ARBA00004752"/>
    </source>
</evidence>
<dbReference type="InterPro" id="IPR038063">
    <property type="entry name" value="Transpep_catalytic_dom"/>
</dbReference>
<dbReference type="PROSITE" id="PS52029">
    <property type="entry name" value="LD_TPASE"/>
    <property type="match status" value="1"/>
</dbReference>
<dbReference type="InterPro" id="IPR016915">
    <property type="entry name" value="UCP029342"/>
</dbReference>
<feature type="domain" description="L,D-TPase catalytic" evidence="9">
    <location>
        <begin position="50"/>
        <end position="159"/>
    </location>
</feature>
<feature type="region of interest" description="Disordered" evidence="8">
    <location>
        <begin position="320"/>
        <end position="349"/>
    </location>
</feature>
<evidence type="ECO:0000256" key="8">
    <source>
        <dbReference type="SAM" id="MobiDB-lite"/>
    </source>
</evidence>
<dbReference type="SUPFAM" id="SSF141523">
    <property type="entry name" value="L,D-transpeptidase catalytic domain-like"/>
    <property type="match status" value="1"/>
</dbReference>
<comment type="caution">
    <text evidence="10">The sequence shown here is derived from an EMBL/GenBank/DDBJ whole genome shotgun (WGS) entry which is preliminary data.</text>
</comment>
<comment type="similarity">
    <text evidence="2">Belongs to the YkuD family.</text>
</comment>
<proteinExistence type="inferred from homology"/>
<protein>
    <submittedName>
        <fullName evidence="10">L,D-transpeptidase family protein</fullName>
    </submittedName>
</protein>
<dbReference type="CDD" id="cd16913">
    <property type="entry name" value="YkuD_like"/>
    <property type="match status" value="1"/>
</dbReference>
<evidence type="ECO:0000256" key="2">
    <source>
        <dbReference type="ARBA" id="ARBA00005992"/>
    </source>
</evidence>
<keyword evidence="3" id="KW-0808">Transferase</keyword>
<evidence type="ECO:0000256" key="3">
    <source>
        <dbReference type="ARBA" id="ARBA00022679"/>
    </source>
</evidence>
<dbReference type="InterPro" id="IPR005490">
    <property type="entry name" value="LD_TPept_cat_dom"/>
</dbReference>
<accession>A0ABW8JWX5</accession>
<keyword evidence="4 7" id="KW-0133">Cell shape</keyword>
<dbReference type="Gene3D" id="2.40.440.10">
    <property type="entry name" value="L,D-transpeptidase catalytic domain-like"/>
    <property type="match status" value="1"/>
</dbReference>
<keyword evidence="6 7" id="KW-0961">Cell wall biogenesis/degradation</keyword>
<reference evidence="10 11" key="1">
    <citation type="submission" date="2020-10" db="EMBL/GenBank/DDBJ databases">
        <title>Phylogeny of dyella-like bacteria.</title>
        <authorList>
            <person name="Fu J."/>
        </authorList>
    </citation>
    <scope>NUCLEOTIDE SEQUENCE [LARGE SCALE GENOMIC DNA]</scope>
    <source>
        <strain evidence="10 11">Gsoil3046</strain>
    </source>
</reference>
<feature type="active site" description="Proton donor/acceptor" evidence="7">
    <location>
        <position position="122"/>
    </location>
</feature>
<dbReference type="NCBIfam" id="NF004785">
    <property type="entry name" value="PRK06132.1-2"/>
    <property type="match status" value="1"/>
</dbReference>
<dbReference type="InterPro" id="IPR050979">
    <property type="entry name" value="LD-transpeptidase"/>
</dbReference>
<dbReference type="PANTHER" id="PTHR30582:SF2">
    <property type="entry name" value="L,D-TRANSPEPTIDASE YCIB-RELATED"/>
    <property type="match status" value="1"/>
</dbReference>
<evidence type="ECO:0000256" key="4">
    <source>
        <dbReference type="ARBA" id="ARBA00022960"/>
    </source>
</evidence>
<dbReference type="PIRSF" id="PIRSF029342">
    <property type="entry name" value="UCP029342_ErfK/YbiS/YcfS/YnhG"/>
    <property type="match status" value="1"/>
</dbReference>
<sequence>MHDPRRHASRHLPALILCALLALVTITAIRATGGDTRFFWHPEIAPSGPVVVVVSLDEQQIYVYRNGVAIGAGPISSGKPGYETPPGIYTILQKKREHRSNLYDDAPMPYMQRLTWDGIALHGGTLPGHPASHGCVRLPQAFAEKLFAITQRGGTVVVADARISPARIAHPAAVAPIDLNGAPMSAATVIASASAGALPLAGEPTPVSVVVSTHDRTVYVLRGGLLVDSSPLEMVADPAPSGIVLYVMTGARPGATETAVARGLPNWSAYRILGSGPVPEPSQMAGHLQVPETFGARLQEALVPGSTVLVTDLPGYGNPAGPPYAKLLESEPAGGGSTGAKPVTNHGSR</sequence>
<organism evidence="10 11">
    <name type="scientific">Dyella ginsengisoli</name>
    <dbReference type="NCBI Taxonomy" id="363848"/>
    <lineage>
        <taxon>Bacteria</taxon>
        <taxon>Pseudomonadati</taxon>
        <taxon>Pseudomonadota</taxon>
        <taxon>Gammaproteobacteria</taxon>
        <taxon>Lysobacterales</taxon>
        <taxon>Rhodanobacteraceae</taxon>
        <taxon>Dyella</taxon>
    </lineage>
</organism>
<evidence type="ECO:0000259" key="9">
    <source>
        <dbReference type="PROSITE" id="PS52029"/>
    </source>
</evidence>